<feature type="signal peptide" evidence="1">
    <location>
        <begin position="1"/>
        <end position="25"/>
    </location>
</feature>
<dbReference type="Pfam" id="PF14559">
    <property type="entry name" value="TPR_19"/>
    <property type="match status" value="1"/>
</dbReference>
<dbReference type="PROSITE" id="PS51257">
    <property type="entry name" value="PROKAR_LIPOPROTEIN"/>
    <property type="match status" value="1"/>
</dbReference>
<reference evidence="2 3" key="1">
    <citation type="submission" date="2020-09" db="EMBL/GenBank/DDBJ databases">
        <title>Pseudoxanthomonas sp. CAU 1598 isolated from sand of Yaerae Beach.</title>
        <authorList>
            <person name="Kim W."/>
        </authorList>
    </citation>
    <scope>NUCLEOTIDE SEQUENCE [LARGE SCALE GENOMIC DNA]</scope>
    <source>
        <strain evidence="2 3">CAU 1598</strain>
    </source>
</reference>
<evidence type="ECO:0000313" key="2">
    <source>
        <dbReference type="EMBL" id="MBD8526178.1"/>
    </source>
</evidence>
<dbReference type="RefSeq" id="WP_192029599.1">
    <property type="nucleotide sequence ID" value="NZ_JACYTR010000018.1"/>
</dbReference>
<dbReference type="SMART" id="SM00028">
    <property type="entry name" value="TPR"/>
    <property type="match status" value="5"/>
</dbReference>
<gene>
    <name evidence="2" type="ORF">IFO71_10560</name>
</gene>
<comment type="caution">
    <text evidence="2">The sequence shown here is derived from an EMBL/GenBank/DDBJ whole genome shotgun (WGS) entry which is preliminary data.</text>
</comment>
<dbReference type="EMBL" id="JACYTR010000018">
    <property type="protein sequence ID" value="MBD8526178.1"/>
    <property type="molecule type" value="Genomic_DNA"/>
</dbReference>
<dbReference type="InterPro" id="IPR019734">
    <property type="entry name" value="TPR_rpt"/>
</dbReference>
<dbReference type="Gene3D" id="1.25.40.10">
    <property type="entry name" value="Tetratricopeptide repeat domain"/>
    <property type="match status" value="2"/>
</dbReference>
<evidence type="ECO:0000313" key="3">
    <source>
        <dbReference type="Proteomes" id="UP000613768"/>
    </source>
</evidence>
<dbReference type="Proteomes" id="UP000613768">
    <property type="component" value="Unassembled WGS sequence"/>
</dbReference>
<organism evidence="2 3">
    <name type="scientific">Pseudomarimonas arenosa</name>
    <dbReference type="NCBI Taxonomy" id="2774145"/>
    <lineage>
        <taxon>Bacteria</taxon>
        <taxon>Pseudomonadati</taxon>
        <taxon>Pseudomonadota</taxon>
        <taxon>Gammaproteobacteria</taxon>
        <taxon>Lysobacterales</taxon>
        <taxon>Lysobacteraceae</taxon>
        <taxon>Pseudomarimonas</taxon>
    </lineage>
</organism>
<accession>A0AAW3ZK95</accession>
<dbReference type="SUPFAM" id="SSF48452">
    <property type="entry name" value="TPR-like"/>
    <property type="match status" value="1"/>
</dbReference>
<keyword evidence="1" id="KW-0732">Signal</keyword>
<evidence type="ECO:0008006" key="4">
    <source>
        <dbReference type="Google" id="ProtNLM"/>
    </source>
</evidence>
<keyword evidence="3" id="KW-1185">Reference proteome</keyword>
<dbReference type="AlphaFoldDB" id="A0AAW3ZK95"/>
<protein>
    <recommendedName>
        <fullName evidence="4">Tetratricopeptide repeat protein</fullName>
    </recommendedName>
</protein>
<name>A0AAW3ZK95_9GAMM</name>
<feature type="chain" id="PRO_5043755690" description="Tetratricopeptide repeat protein" evidence="1">
    <location>
        <begin position="26"/>
        <end position="426"/>
    </location>
</feature>
<sequence>MHRLVKLSWLPIAALLAACSASDRALRNDTAADAGSSSTMTAASSWLIVGPRYPLSAGQRVTTDPTLLIGNLQSSISALQQRMQQQPDDVTAASQLSAALLQRAQIIGRQDDTEQALLIAERAVQMAPESAPAWRALATAQAALHRFTAAELSLQKAHAFGLSAEQVLPLQRDIQVAKGDYSGLKSDLDSASRPVGEFAALAHRADLLLLQGDLRGASLWLRTAQDLYHDVNPLPLAWLYTQQGIALLRFGRVSEARVFFAAAHQRLPAYYLATEHLAECEALLGNLDQARKLYVQVIEQTGNPEFMAALADVEQRAGDDSEAQRWRSAADSGFHRLLARDEAAYAAHAIEFWLEQGRLSEEVAALARRNVERRSDLGSLILNAQVEFALGQTERGCRLISRIDAAGLQPPELQDVAGFRPLCSAG</sequence>
<dbReference type="InterPro" id="IPR011990">
    <property type="entry name" value="TPR-like_helical_dom_sf"/>
</dbReference>
<evidence type="ECO:0000256" key="1">
    <source>
        <dbReference type="SAM" id="SignalP"/>
    </source>
</evidence>
<proteinExistence type="predicted"/>